<name>A0A2W5WQ58_9MICO</name>
<dbReference type="GO" id="GO:0016787">
    <property type="term" value="F:hydrolase activity"/>
    <property type="evidence" value="ECO:0007669"/>
    <property type="project" value="UniProtKB-KW"/>
</dbReference>
<dbReference type="InterPro" id="IPR051044">
    <property type="entry name" value="MAG_DAG_Lipase"/>
</dbReference>
<evidence type="ECO:0000313" key="3">
    <source>
        <dbReference type="Proteomes" id="UP000248783"/>
    </source>
</evidence>
<dbReference type="Proteomes" id="UP000248783">
    <property type="component" value="Unassembled WGS sequence"/>
</dbReference>
<dbReference type="Pfam" id="PF12146">
    <property type="entry name" value="Hydrolase_4"/>
    <property type="match status" value="1"/>
</dbReference>
<evidence type="ECO:0000313" key="2">
    <source>
        <dbReference type="EMBL" id="PZR52823.1"/>
    </source>
</evidence>
<gene>
    <name evidence="2" type="ORF">DNL40_10295</name>
</gene>
<keyword evidence="2" id="KW-0378">Hydrolase</keyword>
<dbReference type="PANTHER" id="PTHR11614">
    <property type="entry name" value="PHOSPHOLIPASE-RELATED"/>
    <property type="match status" value="1"/>
</dbReference>
<organism evidence="2 3">
    <name type="scientific">Xylanimonas oleitrophica</name>
    <dbReference type="NCBI Taxonomy" id="2607479"/>
    <lineage>
        <taxon>Bacteria</taxon>
        <taxon>Bacillati</taxon>
        <taxon>Actinomycetota</taxon>
        <taxon>Actinomycetes</taxon>
        <taxon>Micrococcales</taxon>
        <taxon>Promicromonosporaceae</taxon>
        <taxon>Xylanimonas</taxon>
    </lineage>
</organism>
<dbReference type="InterPro" id="IPR029058">
    <property type="entry name" value="AB_hydrolase_fold"/>
</dbReference>
<sequence>MRWEPDTLLGAGFEQARLGDATLVRLAPGRGQAAAVGTGTGAEPGSRDVRVRGAVLHVHGYNDYFFQAHLAHAFADAGYLFYAVDLRGAGRSLRPDQVPHYVTDMREQATDVARAARTLRTLHPDLPLVVHAHSTGGLTTALWAHAHRHATGPVAGPDALVLNSPFLDLPGTSFERGIGTRLLDTMGPLRPLALMTEGPSWYATGQLAANGGRWEFDTTLKRPEGLPVRVGWMRAVRRAHARVARGLAIACPVLVALSATSSPDAPDNPLLDSTDTVLDVEQIAAVAPRLGRDVTVVRIDGGVHDLALSADGPRAEYLETVERWLGTTLPAPAPHGDTEEAR</sequence>
<dbReference type="Gene3D" id="3.40.50.1820">
    <property type="entry name" value="alpha/beta hydrolase"/>
    <property type="match status" value="1"/>
</dbReference>
<protein>
    <submittedName>
        <fullName evidence="2">Alpha/beta hydrolase</fullName>
    </submittedName>
</protein>
<accession>A0A2W5WQ58</accession>
<comment type="caution">
    <text evidence="2">The sequence shown here is derived from an EMBL/GenBank/DDBJ whole genome shotgun (WGS) entry which is preliminary data.</text>
</comment>
<dbReference type="EMBL" id="QKWH01000007">
    <property type="protein sequence ID" value="PZR52823.1"/>
    <property type="molecule type" value="Genomic_DNA"/>
</dbReference>
<keyword evidence="3" id="KW-1185">Reference proteome</keyword>
<dbReference type="AlphaFoldDB" id="A0A2W5WQ58"/>
<dbReference type="InterPro" id="IPR022742">
    <property type="entry name" value="Hydrolase_4"/>
</dbReference>
<proteinExistence type="predicted"/>
<feature type="domain" description="Serine aminopeptidase S33" evidence="1">
    <location>
        <begin position="51"/>
        <end position="186"/>
    </location>
</feature>
<reference evidence="2 3" key="1">
    <citation type="submission" date="2018-06" db="EMBL/GenBank/DDBJ databases">
        <title>Whole genome sequencing of a novel hydrocarbon degrading bacterial strain, PW21 isolated from oil contaminated produced water sample.</title>
        <authorList>
            <person name="Nagkirti P."/>
            <person name="Shaikh A."/>
            <person name="Gowdaman V."/>
            <person name="Engineer A.E."/>
            <person name="Dagar S."/>
            <person name="Dhakephalkar P.K."/>
        </authorList>
    </citation>
    <scope>NUCLEOTIDE SEQUENCE [LARGE SCALE GENOMIC DNA]</scope>
    <source>
        <strain evidence="2 3">PW21</strain>
    </source>
</reference>
<evidence type="ECO:0000259" key="1">
    <source>
        <dbReference type="Pfam" id="PF12146"/>
    </source>
</evidence>
<dbReference type="SUPFAM" id="SSF53474">
    <property type="entry name" value="alpha/beta-Hydrolases"/>
    <property type="match status" value="1"/>
</dbReference>